<dbReference type="InterPro" id="IPR001509">
    <property type="entry name" value="Epimerase_deHydtase"/>
</dbReference>
<dbReference type="EMBL" id="MFJJ01000033">
    <property type="protein sequence ID" value="OGG13761.1"/>
    <property type="molecule type" value="Genomic_DNA"/>
</dbReference>
<accession>A0A1F5ZMV0</accession>
<sequence>MKILITGGQGFLGSYLVDYLANKGQEVIVFDKLAHDVSGDITSRKDVRTVFEKYGPFDTVYHLASAMPDKVVSNDVTWKTNVHGTINVVSEAVKNKAKSFVFTSSNVTYGIPKELPVTEETQLHPLEVYGKSKAQAEAELAKFAGQINIQIFRCPVITGVGRLGLQAILFEFISENRNVYTLGDGSNKYQFVDAQDVCQALEKASHMLGFDIYTIGGDGVMTIKEVYKKLIEAAGSRSKVIPLPAFLTLGVLAFLDRFNISPLGVYQYSMLGRSLYMDTTKIKKKLKWKPKKTNAQSFIENYEWYVKHKGTFTEVGSGKASNNKSLPKMKIFKLLKFLS</sequence>
<dbReference type="Pfam" id="PF01370">
    <property type="entry name" value="Epimerase"/>
    <property type="match status" value="1"/>
</dbReference>
<dbReference type="CDD" id="cd08946">
    <property type="entry name" value="SDR_e"/>
    <property type="match status" value="1"/>
</dbReference>
<evidence type="ECO:0000259" key="1">
    <source>
        <dbReference type="Pfam" id="PF01370"/>
    </source>
</evidence>
<gene>
    <name evidence="2" type="ORF">A2875_02455</name>
</gene>
<dbReference type="Proteomes" id="UP000177416">
    <property type="component" value="Unassembled WGS sequence"/>
</dbReference>
<dbReference type="Gene3D" id="3.40.50.720">
    <property type="entry name" value="NAD(P)-binding Rossmann-like Domain"/>
    <property type="match status" value="1"/>
</dbReference>
<comment type="caution">
    <text evidence="2">The sequence shown here is derived from an EMBL/GenBank/DDBJ whole genome shotgun (WGS) entry which is preliminary data.</text>
</comment>
<proteinExistence type="predicted"/>
<dbReference type="InterPro" id="IPR050177">
    <property type="entry name" value="Lipid_A_modif_metabolic_enz"/>
</dbReference>
<dbReference type="AlphaFoldDB" id="A0A1F5ZMV0"/>
<organism evidence="2 3">
    <name type="scientific">Candidatus Gottesmanbacteria bacterium RIFCSPHIGHO2_01_FULL_46_14</name>
    <dbReference type="NCBI Taxonomy" id="1798380"/>
    <lineage>
        <taxon>Bacteria</taxon>
        <taxon>Candidatus Gottesmaniibacteriota</taxon>
    </lineage>
</organism>
<reference evidence="2 3" key="1">
    <citation type="journal article" date="2016" name="Nat. Commun.">
        <title>Thousands of microbial genomes shed light on interconnected biogeochemical processes in an aquifer system.</title>
        <authorList>
            <person name="Anantharaman K."/>
            <person name="Brown C.T."/>
            <person name="Hug L.A."/>
            <person name="Sharon I."/>
            <person name="Castelle C.J."/>
            <person name="Probst A.J."/>
            <person name="Thomas B.C."/>
            <person name="Singh A."/>
            <person name="Wilkins M.J."/>
            <person name="Karaoz U."/>
            <person name="Brodie E.L."/>
            <person name="Williams K.H."/>
            <person name="Hubbard S.S."/>
            <person name="Banfield J.F."/>
        </authorList>
    </citation>
    <scope>NUCLEOTIDE SEQUENCE [LARGE SCALE GENOMIC DNA]</scope>
</reference>
<protein>
    <recommendedName>
        <fullName evidence="1">NAD-dependent epimerase/dehydratase domain-containing protein</fullName>
    </recommendedName>
</protein>
<evidence type="ECO:0000313" key="2">
    <source>
        <dbReference type="EMBL" id="OGG13761.1"/>
    </source>
</evidence>
<feature type="domain" description="NAD-dependent epimerase/dehydratase" evidence="1">
    <location>
        <begin position="3"/>
        <end position="206"/>
    </location>
</feature>
<evidence type="ECO:0000313" key="3">
    <source>
        <dbReference type="Proteomes" id="UP000177416"/>
    </source>
</evidence>
<dbReference type="InterPro" id="IPR036291">
    <property type="entry name" value="NAD(P)-bd_dom_sf"/>
</dbReference>
<dbReference type="PANTHER" id="PTHR43245">
    <property type="entry name" value="BIFUNCTIONAL POLYMYXIN RESISTANCE PROTEIN ARNA"/>
    <property type="match status" value="1"/>
</dbReference>
<name>A0A1F5ZMV0_9BACT</name>
<dbReference type="SUPFAM" id="SSF51735">
    <property type="entry name" value="NAD(P)-binding Rossmann-fold domains"/>
    <property type="match status" value="1"/>
</dbReference>